<keyword evidence="5" id="KW-0012">Acyltransferase</keyword>
<dbReference type="PANTHER" id="PTHR18919">
    <property type="entry name" value="ACETYL-COA C-ACYLTRANSFERASE"/>
    <property type="match status" value="1"/>
</dbReference>
<gene>
    <name evidence="7" type="ORF">TCNE_LOCUS15740</name>
</gene>
<feature type="domain" description="Thiolase N-terminal" evidence="6">
    <location>
        <begin position="95"/>
        <end position="257"/>
    </location>
</feature>
<dbReference type="InterPro" id="IPR016039">
    <property type="entry name" value="Thiolase-like"/>
</dbReference>
<evidence type="ECO:0000256" key="2">
    <source>
        <dbReference type="ARBA" id="ARBA00022679"/>
    </source>
</evidence>
<dbReference type="AlphaFoldDB" id="A0A183V4S0"/>
<evidence type="ECO:0000313" key="8">
    <source>
        <dbReference type="Proteomes" id="UP000050794"/>
    </source>
</evidence>
<reference evidence="7 8" key="2">
    <citation type="submission" date="2018-11" db="EMBL/GenBank/DDBJ databases">
        <authorList>
            <consortium name="Pathogen Informatics"/>
        </authorList>
    </citation>
    <scope>NUCLEOTIDE SEQUENCE [LARGE SCALE GENOMIC DNA]</scope>
</reference>
<dbReference type="InterPro" id="IPR020616">
    <property type="entry name" value="Thiolase_N"/>
</dbReference>
<evidence type="ECO:0000259" key="6">
    <source>
        <dbReference type="Pfam" id="PF00108"/>
    </source>
</evidence>
<dbReference type="GO" id="GO:0005739">
    <property type="term" value="C:mitochondrion"/>
    <property type="evidence" value="ECO:0007669"/>
    <property type="project" value="TreeGrafter"/>
</dbReference>
<keyword evidence="3" id="KW-0479">Metal-binding</keyword>
<name>A0A183V4S0_TOXCA</name>
<sequence>MFQDVVICGGMRTPIGSFRSKLSSVPVTGLGSTAIYATLEEVGLKPSIVQEAFVGVVVPANAGQAPARQAVLGAGNFCGSTRCVKSCYSCSVIAIFHGLDVSTIVTAVNKMCASGMKSIMLAAEHLQLGLQDFVIAAGMENMSQVPFFLKRGVTPYGGLYLTDGVLRDGLVDAYSSLHMGACTDQVAKKYGISREQQDEYAAMSYRRSAAAWENGVMAEEIVPVEVKDGKNTFIVDTDEEFPKVNYDKLPTLKPAFTDSQ</sequence>
<dbReference type="Proteomes" id="UP000050794">
    <property type="component" value="Unassembled WGS sequence"/>
</dbReference>
<evidence type="ECO:0000313" key="7">
    <source>
        <dbReference type="EMBL" id="VDM47061.1"/>
    </source>
</evidence>
<dbReference type="EMBL" id="UYWY01023065">
    <property type="protein sequence ID" value="VDM47061.1"/>
    <property type="molecule type" value="Genomic_DNA"/>
</dbReference>
<feature type="domain" description="Thiolase N-terminal" evidence="6">
    <location>
        <begin position="5"/>
        <end position="75"/>
    </location>
</feature>
<dbReference type="PROSITE" id="PS00098">
    <property type="entry name" value="THIOLASE_1"/>
    <property type="match status" value="1"/>
</dbReference>
<dbReference type="SUPFAM" id="SSF53901">
    <property type="entry name" value="Thiolase-like"/>
    <property type="match status" value="1"/>
</dbReference>
<dbReference type="Pfam" id="PF00108">
    <property type="entry name" value="Thiolase_N"/>
    <property type="match status" value="2"/>
</dbReference>
<accession>A0A183V4S0</accession>
<comment type="similarity">
    <text evidence="1">Belongs to the thiolase-like superfamily. Thiolase family.</text>
</comment>
<keyword evidence="8" id="KW-1185">Reference proteome</keyword>
<dbReference type="GO" id="GO:0006635">
    <property type="term" value="P:fatty acid beta-oxidation"/>
    <property type="evidence" value="ECO:0007669"/>
    <property type="project" value="TreeGrafter"/>
</dbReference>
<dbReference type="InterPro" id="IPR002155">
    <property type="entry name" value="Thiolase"/>
</dbReference>
<dbReference type="InterPro" id="IPR020615">
    <property type="entry name" value="Thiolase_acyl_enz_int_AS"/>
</dbReference>
<dbReference type="GO" id="GO:0046872">
    <property type="term" value="F:metal ion binding"/>
    <property type="evidence" value="ECO:0007669"/>
    <property type="project" value="UniProtKB-KW"/>
</dbReference>
<evidence type="ECO:0000256" key="3">
    <source>
        <dbReference type="ARBA" id="ARBA00022723"/>
    </source>
</evidence>
<protein>
    <submittedName>
        <fullName evidence="9">Thiolase_N domain-containing protein</fullName>
    </submittedName>
</protein>
<dbReference type="WBParaSite" id="TCNE_0001574101-mRNA-1">
    <property type="protein sequence ID" value="TCNE_0001574101-mRNA-1"/>
    <property type="gene ID" value="TCNE_0001574101"/>
</dbReference>
<dbReference type="PANTHER" id="PTHR18919:SF156">
    <property type="entry name" value="ACETYL-COA ACETYLTRANSFERASE, MITOCHONDRIAL"/>
    <property type="match status" value="1"/>
</dbReference>
<evidence type="ECO:0000256" key="1">
    <source>
        <dbReference type="ARBA" id="ARBA00010982"/>
    </source>
</evidence>
<keyword evidence="2" id="KW-0808">Transferase</keyword>
<dbReference type="Gene3D" id="3.40.47.10">
    <property type="match status" value="1"/>
</dbReference>
<organism evidence="8 9">
    <name type="scientific">Toxocara canis</name>
    <name type="common">Canine roundworm</name>
    <dbReference type="NCBI Taxonomy" id="6265"/>
    <lineage>
        <taxon>Eukaryota</taxon>
        <taxon>Metazoa</taxon>
        <taxon>Ecdysozoa</taxon>
        <taxon>Nematoda</taxon>
        <taxon>Chromadorea</taxon>
        <taxon>Rhabditida</taxon>
        <taxon>Spirurina</taxon>
        <taxon>Ascaridomorpha</taxon>
        <taxon>Ascaridoidea</taxon>
        <taxon>Toxocaridae</taxon>
        <taxon>Toxocara</taxon>
    </lineage>
</organism>
<dbReference type="CDD" id="cd00751">
    <property type="entry name" value="thiolase"/>
    <property type="match status" value="1"/>
</dbReference>
<keyword evidence="4" id="KW-0630">Potassium</keyword>
<proteinExistence type="inferred from homology"/>
<reference evidence="9" key="1">
    <citation type="submission" date="2016-06" db="UniProtKB">
        <authorList>
            <consortium name="WormBaseParasite"/>
        </authorList>
    </citation>
    <scope>IDENTIFICATION</scope>
</reference>
<dbReference type="GO" id="GO:0003985">
    <property type="term" value="F:acetyl-CoA C-acetyltransferase activity"/>
    <property type="evidence" value="ECO:0007669"/>
    <property type="project" value="TreeGrafter"/>
</dbReference>
<evidence type="ECO:0000256" key="5">
    <source>
        <dbReference type="ARBA" id="ARBA00023315"/>
    </source>
</evidence>
<evidence type="ECO:0000256" key="4">
    <source>
        <dbReference type="ARBA" id="ARBA00022958"/>
    </source>
</evidence>
<evidence type="ECO:0000313" key="9">
    <source>
        <dbReference type="WBParaSite" id="TCNE_0001574101-mRNA-1"/>
    </source>
</evidence>